<comment type="similarity">
    <text evidence="2">Belongs to the intimin/invasin family.</text>
</comment>
<dbReference type="STRING" id="1161919.EPIR_3390"/>
<feature type="domain" description="LysM" evidence="10">
    <location>
        <begin position="67"/>
        <end position="115"/>
    </location>
</feature>
<dbReference type="OrthoDB" id="8320584at2"/>
<dbReference type="Gene3D" id="3.10.350.10">
    <property type="entry name" value="LysM domain"/>
    <property type="match status" value="1"/>
</dbReference>
<organism evidence="11 12">
    <name type="scientific">Erwinia piriflorinigrans CFBP 5888</name>
    <dbReference type="NCBI Taxonomy" id="1161919"/>
    <lineage>
        <taxon>Bacteria</taxon>
        <taxon>Pseudomonadati</taxon>
        <taxon>Pseudomonadota</taxon>
        <taxon>Gammaproteobacteria</taxon>
        <taxon>Enterobacterales</taxon>
        <taxon>Erwiniaceae</taxon>
        <taxon>Erwinia</taxon>
    </lineage>
</organism>
<feature type="region of interest" description="Disordered" evidence="9">
    <location>
        <begin position="44"/>
        <end position="64"/>
    </location>
</feature>
<dbReference type="InterPro" id="IPR051715">
    <property type="entry name" value="Intimin-Invasin_domain"/>
</dbReference>
<dbReference type="PRINTS" id="PR01369">
    <property type="entry name" value="INTIMIN"/>
</dbReference>
<dbReference type="GO" id="GO:0007155">
    <property type="term" value="P:cell adhesion"/>
    <property type="evidence" value="ECO:0007669"/>
    <property type="project" value="InterPro"/>
</dbReference>
<evidence type="ECO:0000256" key="2">
    <source>
        <dbReference type="ARBA" id="ARBA00010116"/>
    </source>
</evidence>
<name>V5ZBH9_9GAMM</name>
<evidence type="ECO:0000256" key="9">
    <source>
        <dbReference type="SAM" id="MobiDB-lite"/>
    </source>
</evidence>
<comment type="subcellular location">
    <subcellularLocation>
        <location evidence="1">Cell outer membrane</location>
    </subcellularLocation>
</comment>
<evidence type="ECO:0000256" key="3">
    <source>
        <dbReference type="ARBA" id="ARBA00017346"/>
    </source>
</evidence>
<dbReference type="SMART" id="SM00257">
    <property type="entry name" value="LysM"/>
    <property type="match status" value="1"/>
</dbReference>
<evidence type="ECO:0000256" key="1">
    <source>
        <dbReference type="ARBA" id="ARBA00004442"/>
    </source>
</evidence>
<dbReference type="SUPFAM" id="SSF49373">
    <property type="entry name" value="Invasin/intimin cell-adhesion fragments"/>
    <property type="match status" value="4"/>
</dbReference>
<dbReference type="Gene3D" id="2.60.40.1080">
    <property type="match status" value="1"/>
</dbReference>
<comment type="caution">
    <text evidence="11">The sequence shown here is derived from an EMBL/GenBank/DDBJ whole genome shotgun (WGS) entry which is preliminary data.</text>
</comment>
<protein>
    <recommendedName>
        <fullName evidence="3">Intimin</fullName>
    </recommendedName>
    <alternativeName>
        <fullName evidence="8">Attaching and effacing protein</fullName>
    </alternativeName>
</protein>
<dbReference type="Gene3D" id="2.60.40.10">
    <property type="entry name" value="Immunoglobulins"/>
    <property type="match status" value="3"/>
</dbReference>
<dbReference type="InterPro" id="IPR024519">
    <property type="entry name" value="IAT_beta"/>
</dbReference>
<reference evidence="11 12" key="1">
    <citation type="journal article" date="2013" name="Syst. Appl. Microbiol.">
        <title>Phylogenetic position and virulence apparatus of the pear flower necrosis pathogen Erwinia piriflorinigrans CFBP 5888T as assessed by comparative genomics.</title>
        <authorList>
            <person name="Smits T.H."/>
            <person name="Rezzonico F."/>
            <person name="Lopez M.M."/>
            <person name="Blom J."/>
            <person name="Goesmann A."/>
            <person name="Frey J.E."/>
            <person name="Duffy B."/>
        </authorList>
    </citation>
    <scope>NUCLEOTIDE SEQUENCE [LARGE SCALE GENOMIC DNA]</scope>
    <source>
        <strain evidence="12">CFBP5888</strain>
    </source>
</reference>
<dbReference type="FunFam" id="2.40.160.160:FF:000001">
    <property type="entry name" value="Intimin-like inverse autotransporter SinH"/>
    <property type="match status" value="1"/>
</dbReference>
<dbReference type="RefSeq" id="WP_023656509.1">
    <property type="nucleotide sequence ID" value="NZ_CAHS01000021.1"/>
</dbReference>
<dbReference type="InterPro" id="IPR038177">
    <property type="entry name" value="IAT_beta_sf"/>
</dbReference>
<sequence length="1371" mass="148898">MKIIHQQHISSRIKLFAWLNIGVQCAFPLSLAFTPAIAGGPDSPLPEIVHKQNKQKKATSQKSPETQIYTLSAGETTASVAKKYHTTPEALRQLNRLRTFAHGFNHLQPGDELDVPVAIGDKKKPTTSALQDDAETRKAANMASRAGAFLANNPNGETALSLARGQVSAEASGQVQQWLNQFGTARVQLDTGEHFSLKNSQLDLLIPFYEQKDRLFFTQGSLHRTDDRTQANLGFGTRYFTPSYMLGSNIFGDYDLSRTHSRLGAGVEYWRDFLKLSANGYLRLSDWRDSPDLTDYQERPANGWDVRAQAWFPGLPQLGGKLTFEQYYGKDVALFGKENRQNNPHAIAAGVNFTPIPLLTLGAEHRQGQSGKNDSRLSLDLTYRPGVSWQQQMNPQEVASMRSLSGSRYDLVERNNHMVLQYRKQELIQLHTATRVVGQAGEQKSLSVSVDSKYGLDRIDWSASSLLAAGGILQRDDAGGWSVILPPYQSGEQAANTWTISGVAVDKKGNVSARSHTQVVLAQQDVIDASMSPVAPQKITFQADGQMQQQLVLKINDRDGKPIDVAESEIGVLRESKLRTTSLTEITPFTRRAAGEFTATVTAGTQPESFTLIPSARNVRFAPVSIEVTAIDDVILVQDPIIATPTSAIVGEKVTYTALLTDKQGNPKGAGIPVNWAANQGSALSAQTTSTDETGTVAVDLTRTEPGLAKVSLTLPSGEKTAAPDVPFSADAPDENRSELTLEPSVIASGKGSATLTLILRDKNGNTLPGNKVHGQSDNSSVKISHAEEIADKPGHYRMEVTASKPGKAMLSVNVNGKPFSQPQTLLTITDESITPDLNFATSQQNVTWTKDFSASQAVSGMPEGVEQQWSSSDNSVATVNEVGKVTLLKSGQTTITVKTSGNDQYHPAEASYQLEIDKADPQLQAGDGGPITAKWADGKVWSIASKFGNADADNILKATYTSKNIEVVTVADSGELQAVKPGSTRLTVSTPETDQFKANSVEVAYQLDKGTVVLSFKEAAIKTTDEETFTLQLPENTVPSDAVITWNSADKNVLNISSAGNLLGKVSKGKTRLTLSVAASDYYSASSNYYDVSIYSKPLVSMGTVTYISKGVMADKGVWTPVFTDDKLSVTWSTDSSDEFSKAKFVVVALKDSSGKSLAQKTVNSPTGSITTTFEPKPHFWNEKLHVELMSQGYGTLTDTEKSAGISVKNMEPIEIWKSFKVTSVLTAHSNRGRESSCRAIAGPAGTQHWVYADINRVEINFGGRTLVSPMGLTGALRLTGKKTPGWVQPTKLPNRLTAYSDASSKFGELKIVQDCWTGDEGSYDIEAHVNYYGKNFIYLIEQPHYWKGNGSGIDKTIVDNMQRPHIISR</sequence>
<dbReference type="InterPro" id="IPR003344">
    <property type="entry name" value="Big_1_dom"/>
</dbReference>
<dbReference type="InterPro" id="IPR036779">
    <property type="entry name" value="LysM_dom_sf"/>
</dbReference>
<dbReference type="InterPro" id="IPR003535">
    <property type="entry name" value="Intimin/invasin_bac"/>
</dbReference>
<dbReference type="InterPro" id="IPR003343">
    <property type="entry name" value="Big_2"/>
</dbReference>
<evidence type="ECO:0000256" key="5">
    <source>
        <dbReference type="ARBA" id="ARBA00023136"/>
    </source>
</evidence>
<dbReference type="InterPro" id="IPR018392">
    <property type="entry name" value="LysM"/>
</dbReference>
<dbReference type="InterPro" id="IPR008964">
    <property type="entry name" value="Invasin/intimin_cell_adhesion"/>
</dbReference>
<evidence type="ECO:0000313" key="12">
    <source>
        <dbReference type="Proteomes" id="UP000018217"/>
    </source>
</evidence>
<dbReference type="PANTHER" id="PTHR39576">
    <property type="entry name" value="ATTACHING AND EFFACING PROTEIN HOMOLOG-RELATED-RELATED"/>
    <property type="match status" value="1"/>
</dbReference>
<proteinExistence type="inferred from homology"/>
<evidence type="ECO:0000256" key="6">
    <source>
        <dbReference type="ARBA" id="ARBA00023157"/>
    </source>
</evidence>
<evidence type="ECO:0000313" key="11">
    <source>
        <dbReference type="EMBL" id="CCG88753.1"/>
    </source>
</evidence>
<dbReference type="Pfam" id="PF01476">
    <property type="entry name" value="LysM"/>
    <property type="match status" value="1"/>
</dbReference>
<dbReference type="InterPro" id="IPR015217">
    <property type="entry name" value="Invasin_dom_3"/>
</dbReference>
<keyword evidence="4" id="KW-0843">Virulence</keyword>
<gene>
    <name evidence="11" type="primary">eaeH</name>
    <name evidence="11" type="ORF">EPIR_3390</name>
</gene>
<dbReference type="InterPro" id="IPR013783">
    <property type="entry name" value="Ig-like_fold"/>
</dbReference>
<dbReference type="SUPFAM" id="SSF54106">
    <property type="entry name" value="LysM domain"/>
    <property type="match status" value="1"/>
</dbReference>
<dbReference type="Gene3D" id="2.40.160.160">
    <property type="entry name" value="Inverse autotransporter, beta-domain"/>
    <property type="match status" value="1"/>
</dbReference>
<accession>V5ZBH9</accession>
<dbReference type="Pfam" id="PF11924">
    <property type="entry name" value="IAT_beta"/>
    <property type="match status" value="1"/>
</dbReference>
<keyword evidence="7" id="KW-0998">Cell outer membrane</keyword>
<dbReference type="Pfam" id="PF09134">
    <property type="entry name" value="Invasin_D3"/>
    <property type="match status" value="1"/>
</dbReference>
<dbReference type="GO" id="GO:0009279">
    <property type="term" value="C:cell outer membrane"/>
    <property type="evidence" value="ECO:0007669"/>
    <property type="project" value="UniProtKB-SubCell"/>
</dbReference>
<dbReference type="EMBL" id="CAHS01000021">
    <property type="protein sequence ID" value="CCG88753.1"/>
    <property type="molecule type" value="Genomic_DNA"/>
</dbReference>
<dbReference type="PANTHER" id="PTHR39576:SF2">
    <property type="entry name" value="ATTACHING AND EFFACING PROTEIN HOMOLOG-RELATED"/>
    <property type="match status" value="1"/>
</dbReference>
<dbReference type="SMART" id="SM00634">
    <property type="entry name" value="BID_1"/>
    <property type="match status" value="2"/>
</dbReference>
<dbReference type="Pfam" id="PF02369">
    <property type="entry name" value="Big_1"/>
    <property type="match status" value="1"/>
</dbReference>
<evidence type="ECO:0000256" key="8">
    <source>
        <dbReference type="ARBA" id="ARBA00029955"/>
    </source>
</evidence>
<keyword evidence="12" id="KW-1185">Reference proteome</keyword>
<evidence type="ECO:0000259" key="10">
    <source>
        <dbReference type="PROSITE" id="PS51782"/>
    </source>
</evidence>
<keyword evidence="6" id="KW-1015">Disulfide bond</keyword>
<dbReference type="Pfam" id="PF02368">
    <property type="entry name" value="Big_2"/>
    <property type="match status" value="1"/>
</dbReference>
<dbReference type="Proteomes" id="UP000018217">
    <property type="component" value="Unassembled WGS sequence"/>
</dbReference>
<keyword evidence="5" id="KW-0472">Membrane</keyword>
<evidence type="ECO:0000256" key="7">
    <source>
        <dbReference type="ARBA" id="ARBA00023237"/>
    </source>
</evidence>
<dbReference type="PROSITE" id="PS51782">
    <property type="entry name" value="LYSM"/>
    <property type="match status" value="1"/>
</dbReference>
<feature type="region of interest" description="Disordered" evidence="9">
    <location>
        <begin position="716"/>
        <end position="735"/>
    </location>
</feature>
<dbReference type="CDD" id="cd00118">
    <property type="entry name" value="LysM"/>
    <property type="match status" value="1"/>
</dbReference>
<evidence type="ECO:0000256" key="4">
    <source>
        <dbReference type="ARBA" id="ARBA00023026"/>
    </source>
</evidence>